<dbReference type="RefSeq" id="WP_144333646.1">
    <property type="nucleotide sequence ID" value="NZ_VLPL01000006.1"/>
</dbReference>
<feature type="binding site" evidence="8">
    <location>
        <position position="319"/>
    </location>
    <ligand>
        <name>Mn(2+)</name>
        <dbReference type="ChEBI" id="CHEBI:29035"/>
    </ligand>
</feature>
<keyword evidence="7" id="KW-0479">Metal-binding</keyword>
<evidence type="ECO:0000256" key="4">
    <source>
        <dbReference type="ARBA" id="ARBA00022989"/>
    </source>
</evidence>
<comment type="subcellular location">
    <subcellularLocation>
        <location evidence="1">Cell membrane</location>
        <topology evidence="1">Multi-pass membrane protein</topology>
    </subcellularLocation>
</comment>
<comment type="caution">
    <text evidence="12">The sequence shown here is derived from an EMBL/GenBank/DDBJ whole genome shotgun (WGS) entry which is preliminary data.</text>
</comment>
<dbReference type="InterPro" id="IPR000917">
    <property type="entry name" value="Sulfatase_N"/>
</dbReference>
<feature type="binding site" evidence="8">
    <location>
        <position position="491"/>
    </location>
    <ligand>
        <name>Mn(2+)</name>
        <dbReference type="ChEBI" id="CHEBI:29035"/>
    </ligand>
</feature>
<dbReference type="Pfam" id="PF00884">
    <property type="entry name" value="Sulfatase"/>
    <property type="match status" value="1"/>
</dbReference>
<dbReference type="CDD" id="cd16015">
    <property type="entry name" value="LTA_synthase"/>
    <property type="match status" value="1"/>
</dbReference>
<dbReference type="PIRSF" id="PIRSF005091">
    <property type="entry name" value="Mmb_sulf_HI1246"/>
    <property type="match status" value="1"/>
</dbReference>
<feature type="binding site" evidence="8">
    <location>
        <position position="492"/>
    </location>
    <ligand>
        <name>Mn(2+)</name>
        <dbReference type="ChEBI" id="CHEBI:29035"/>
    </ligand>
</feature>
<feature type="transmembrane region" description="Helical" evidence="10">
    <location>
        <begin position="173"/>
        <end position="191"/>
    </location>
</feature>
<protein>
    <submittedName>
        <fullName evidence="12">Sulfatase-like hydrolase/transferase</fullName>
    </submittedName>
</protein>
<dbReference type="Gene3D" id="3.40.720.10">
    <property type="entry name" value="Alkaline Phosphatase, subunit A"/>
    <property type="match status" value="1"/>
</dbReference>
<dbReference type="OrthoDB" id="9777768at2"/>
<dbReference type="InterPro" id="IPR012160">
    <property type="entry name" value="LtaS-like"/>
</dbReference>
<feature type="transmembrane region" description="Helical" evidence="10">
    <location>
        <begin position="135"/>
        <end position="152"/>
    </location>
</feature>
<dbReference type="GO" id="GO:0016787">
    <property type="term" value="F:hydrolase activity"/>
    <property type="evidence" value="ECO:0007669"/>
    <property type="project" value="UniProtKB-KW"/>
</dbReference>
<keyword evidence="5 10" id="KW-0472">Membrane</keyword>
<evidence type="ECO:0000256" key="5">
    <source>
        <dbReference type="ARBA" id="ARBA00023136"/>
    </source>
</evidence>
<feature type="domain" description="Sulfatase N-terminal" evidence="11">
    <location>
        <begin position="272"/>
        <end position="543"/>
    </location>
</feature>
<dbReference type="InterPro" id="IPR017850">
    <property type="entry name" value="Alkaline_phosphatase_core_sf"/>
</dbReference>
<keyword evidence="7" id="KW-0464">Manganese</keyword>
<feature type="binding site" evidence="8">
    <location>
        <position position="280"/>
    </location>
    <ligand>
        <name>Mn(2+)</name>
        <dbReference type="ChEBI" id="CHEBI:29035"/>
    </ligand>
</feature>
<feature type="active site" evidence="6">
    <location>
        <position position="319"/>
    </location>
</feature>
<dbReference type="EMBL" id="VLPL01000006">
    <property type="protein sequence ID" value="TSJ42015.1"/>
    <property type="molecule type" value="Genomic_DNA"/>
</dbReference>
<feature type="transmembrane region" description="Helical" evidence="10">
    <location>
        <begin position="82"/>
        <end position="105"/>
    </location>
</feature>
<evidence type="ECO:0000259" key="11">
    <source>
        <dbReference type="Pfam" id="PF00884"/>
    </source>
</evidence>
<evidence type="ECO:0000256" key="9">
    <source>
        <dbReference type="PIRSR" id="PIRSR600917-52"/>
    </source>
</evidence>
<evidence type="ECO:0000256" key="2">
    <source>
        <dbReference type="ARBA" id="ARBA00022475"/>
    </source>
</evidence>
<evidence type="ECO:0000313" key="12">
    <source>
        <dbReference type="EMBL" id="TSJ42015.1"/>
    </source>
</evidence>
<feature type="binding site" evidence="7">
    <location>
        <position position="435"/>
    </location>
    <ligand>
        <name>substrate</name>
    </ligand>
</feature>
<proteinExistence type="predicted"/>
<keyword evidence="12" id="KW-0378">Hydrolase</keyword>
<dbReference type="GO" id="GO:0005886">
    <property type="term" value="C:plasma membrane"/>
    <property type="evidence" value="ECO:0007669"/>
    <property type="project" value="UniProtKB-SubCell"/>
</dbReference>
<keyword evidence="13" id="KW-1185">Reference proteome</keyword>
<dbReference type="PANTHER" id="PTHR47371">
    <property type="entry name" value="LIPOTEICHOIC ACID SYNTHASE"/>
    <property type="match status" value="1"/>
</dbReference>
<dbReference type="GO" id="GO:0016740">
    <property type="term" value="F:transferase activity"/>
    <property type="evidence" value="ECO:0007669"/>
    <property type="project" value="UniProtKB-KW"/>
</dbReference>
<sequence>MLRPFRDALKLLLFWIVCFDIHRILFTIHHFGKLKEAGLGEWFLAFVYSFRLDLATAAGLSAIPFLFRLFQYYTDWKWWGRLFRITLIASILFLVLVQAGEIVAYGEWNHKLTSRVFMHLSHPDEVARTANYSMIFWYVLYALIQLVIYIFLSRKFFKKRPIEKANIRHWFEWLALPLTYVITLFLFFMSLRGGFQPVPLNINAASYSNKAVVNDISINSLYFFGKSYLLYNRSEIDAFIPKVDKKVARQEVEKWYSYPKKHTNYFLKNNRPNVVFIVLEGWSAEAIGSLGPNKGATPNFDKLTKKGVLFTNIYATGTTSEIGNSSIFSGHYTLPEVSISMQPEKHRKLHCLNEDMEAWGYHSSYIFSGDLKYGNIGGYFMDHGFDVVKDESDFPSDLPRGKLNFYDRDLYKFLIREINKNKKPFLQCAFTGSTHAPYDQPAASGKGKHFNGEEADFMNSLVYADECLGEFIRNCKKYPWYKNTLFVFVADHGHASPGMVDPGRGKFYHVPLLFYGEPIKKSYRGKRMNVVGSQADIAATLIYQMKGKPARYPYSKDLMNPKVPQFAFHAIIRGYGWGTDKGNFTYYMEQKIVGDNTFTDPKDFKRAEKNCSYFLNTLYEDYKKL</sequence>
<evidence type="ECO:0000256" key="3">
    <source>
        <dbReference type="ARBA" id="ARBA00022692"/>
    </source>
</evidence>
<dbReference type="Proteomes" id="UP000316008">
    <property type="component" value="Unassembled WGS sequence"/>
</dbReference>
<dbReference type="PANTHER" id="PTHR47371:SF3">
    <property type="entry name" value="PHOSPHOGLYCEROL TRANSFERASE I"/>
    <property type="match status" value="1"/>
</dbReference>
<evidence type="ECO:0000256" key="10">
    <source>
        <dbReference type="SAM" id="Phobius"/>
    </source>
</evidence>
<comment type="PTM">
    <text evidence="9">The conversion to 3-oxoalanine (also known as C-formylglycine, FGly), of a serine or cysteine residue in prokaryotes and of a cysteine residue in eukaryotes, is critical for catalytic activity.</text>
</comment>
<keyword evidence="12" id="KW-0808">Transferase</keyword>
<name>A0A556MQ72_9FLAO</name>
<gene>
    <name evidence="12" type="ORF">FO442_13065</name>
</gene>
<keyword evidence="2" id="KW-1003">Cell membrane</keyword>
<feature type="transmembrane region" description="Helical" evidence="10">
    <location>
        <begin position="12"/>
        <end position="31"/>
    </location>
</feature>
<dbReference type="AlphaFoldDB" id="A0A556MQ72"/>
<reference evidence="12 13" key="1">
    <citation type="submission" date="2019-07" db="EMBL/GenBank/DDBJ databases">
        <authorList>
            <person name="Huq M.A."/>
        </authorList>
    </citation>
    <scope>NUCLEOTIDE SEQUENCE [LARGE SCALE GENOMIC DNA]</scope>
    <source>
        <strain evidence="12 13">MAH-3</strain>
    </source>
</reference>
<dbReference type="GO" id="GO:0046872">
    <property type="term" value="F:metal ion binding"/>
    <property type="evidence" value="ECO:0007669"/>
    <property type="project" value="UniProtKB-KW"/>
</dbReference>
<keyword evidence="3 10" id="KW-0812">Transmembrane</keyword>
<accession>A0A556MQ72</accession>
<feature type="transmembrane region" description="Helical" evidence="10">
    <location>
        <begin position="43"/>
        <end position="70"/>
    </location>
</feature>
<evidence type="ECO:0000256" key="1">
    <source>
        <dbReference type="ARBA" id="ARBA00004651"/>
    </source>
</evidence>
<organism evidence="12 13">
    <name type="scientific">Fluviicola chungangensis</name>
    <dbReference type="NCBI Taxonomy" id="2597671"/>
    <lineage>
        <taxon>Bacteria</taxon>
        <taxon>Pseudomonadati</taxon>
        <taxon>Bacteroidota</taxon>
        <taxon>Flavobacteriia</taxon>
        <taxon>Flavobacteriales</taxon>
        <taxon>Crocinitomicaceae</taxon>
        <taxon>Fluviicola</taxon>
    </lineage>
</organism>
<dbReference type="InterPro" id="IPR050448">
    <property type="entry name" value="OpgB/LTA_synthase_biosynth"/>
</dbReference>
<keyword evidence="4 10" id="KW-1133">Transmembrane helix</keyword>
<evidence type="ECO:0000313" key="13">
    <source>
        <dbReference type="Proteomes" id="UP000316008"/>
    </source>
</evidence>
<evidence type="ECO:0000256" key="6">
    <source>
        <dbReference type="PIRSR" id="PIRSR005091-1"/>
    </source>
</evidence>
<dbReference type="SUPFAM" id="SSF53649">
    <property type="entry name" value="Alkaline phosphatase-like"/>
    <property type="match status" value="1"/>
</dbReference>
<evidence type="ECO:0000256" key="7">
    <source>
        <dbReference type="PIRSR" id="PIRSR005091-2"/>
    </source>
</evidence>
<evidence type="ECO:0000256" key="8">
    <source>
        <dbReference type="PIRSR" id="PIRSR005091-3"/>
    </source>
</evidence>
<feature type="modified residue" description="3-oxoalanine (Ser)" evidence="9">
    <location>
        <position position="320"/>
    </location>
</feature>